<organism evidence="12 13">
    <name type="scientific">Malassezia obtusa</name>
    <dbReference type="NCBI Taxonomy" id="76774"/>
    <lineage>
        <taxon>Eukaryota</taxon>
        <taxon>Fungi</taxon>
        <taxon>Dikarya</taxon>
        <taxon>Basidiomycota</taxon>
        <taxon>Ustilaginomycotina</taxon>
        <taxon>Malasseziomycetes</taxon>
        <taxon>Malasseziales</taxon>
        <taxon>Malasseziaceae</taxon>
        <taxon>Malassezia</taxon>
    </lineage>
</organism>
<evidence type="ECO:0000256" key="6">
    <source>
        <dbReference type="ARBA" id="ARBA00022801"/>
    </source>
</evidence>
<dbReference type="GO" id="GO:0030170">
    <property type="term" value="F:pyridoxal phosphate binding"/>
    <property type="evidence" value="ECO:0007669"/>
    <property type="project" value="UniProtKB-UniRule"/>
</dbReference>
<evidence type="ECO:0000256" key="3">
    <source>
        <dbReference type="ARBA" id="ARBA00001967"/>
    </source>
</evidence>
<dbReference type="InterPro" id="IPR011078">
    <property type="entry name" value="PyrdxlP_homeostasis"/>
</dbReference>
<dbReference type="HAMAP" id="MF_02087">
    <property type="entry name" value="PLP_homeostasis"/>
    <property type="match status" value="1"/>
</dbReference>
<dbReference type="InterPro" id="IPR001608">
    <property type="entry name" value="Ala_racemase_N"/>
</dbReference>
<evidence type="ECO:0000256" key="1">
    <source>
        <dbReference type="ARBA" id="ARBA00001326"/>
    </source>
</evidence>
<evidence type="ECO:0000256" key="8">
    <source>
        <dbReference type="ARBA" id="ARBA00048809"/>
    </source>
</evidence>
<evidence type="ECO:0000256" key="4">
    <source>
        <dbReference type="ARBA" id="ARBA00009519"/>
    </source>
</evidence>
<dbReference type="Gene3D" id="1.20.930.60">
    <property type="match status" value="1"/>
</dbReference>
<keyword evidence="6" id="KW-0378">Hydrolase</keyword>
<feature type="domain" description="Damage-control phosphatase ARMT1-like metal-binding" evidence="11">
    <location>
        <begin position="597"/>
        <end position="711"/>
    </location>
</feature>
<dbReference type="Pfam" id="PF01937">
    <property type="entry name" value="ARMT1-like_dom"/>
    <property type="match status" value="2"/>
</dbReference>
<evidence type="ECO:0000256" key="5">
    <source>
        <dbReference type="ARBA" id="ARBA00022723"/>
    </source>
</evidence>
<proteinExistence type="inferred from homology"/>
<dbReference type="GO" id="GO:0005634">
    <property type="term" value="C:nucleus"/>
    <property type="evidence" value="ECO:0007669"/>
    <property type="project" value="TreeGrafter"/>
</dbReference>
<gene>
    <name evidence="12" type="ORF">MOBT1_002040</name>
</gene>
<dbReference type="PANTHER" id="PTHR12260:SF6">
    <property type="entry name" value="DAMAGE-CONTROL PHOSPHATASE ARMT1"/>
    <property type="match status" value="1"/>
</dbReference>
<comment type="cofactor">
    <cofactor evidence="2">
        <name>Mn(2+)</name>
        <dbReference type="ChEBI" id="CHEBI:29035"/>
    </cofactor>
</comment>
<accession>A0AAF0IWR9</accession>
<dbReference type="SUPFAM" id="SSF111321">
    <property type="entry name" value="AF1104-like"/>
    <property type="match status" value="1"/>
</dbReference>
<protein>
    <recommendedName>
        <fullName evidence="9">Pyridoxal phosphate homeostasis protein</fullName>
        <shortName evidence="9">PLP homeostasis protein</shortName>
    </recommendedName>
</protein>
<keyword evidence="13" id="KW-1185">Reference proteome</keyword>
<dbReference type="EMBL" id="CP119937">
    <property type="protein sequence ID" value="WFD03351.1"/>
    <property type="molecule type" value="Genomic_DNA"/>
</dbReference>
<dbReference type="GO" id="GO:0046872">
    <property type="term" value="F:metal ion binding"/>
    <property type="evidence" value="ECO:0007669"/>
    <property type="project" value="UniProtKB-KW"/>
</dbReference>
<feature type="domain" description="Alanine racemase N-terminal" evidence="10">
    <location>
        <begin position="295"/>
        <end position="502"/>
    </location>
</feature>
<comment type="function">
    <text evidence="9">Pyridoxal 5'-phosphate (PLP)-binding protein, which may be involved in intracellular homeostatic regulation of pyridoxal 5'-phosphate (PLP), the active form of vitamin B6.</text>
</comment>
<dbReference type="AlphaFoldDB" id="A0AAF0IWR9"/>
<dbReference type="InterPro" id="IPR039763">
    <property type="entry name" value="ARMT1"/>
</dbReference>
<sequence length="711" mass="79520">MVYSPPVPHYNTAVKDSFAYESALRRWPTILTQAIDAMYRYCHTLSEGSNQAAVDEGKGLIEKIAKLKYDITHDRPLEVLGVTEENAAHLDHGFRAPPTSAYDDWIRREAPTWFNSIWLYAECYLYRYLRHLFETSTHWKTYDPFTETKTDTFHASSAGIHACAVLIQELLEKNETYSAHDPAVSVLFDELVSSSLWGNATDLSLLTNLNYADLQKLQATNADQRKAKKQFVLVNQLNEAWDSIRLMENGQVDIVLDNAGFELITDLVLADWLLTLRGSVPRASKERVQDVWNRLKAVQARIEAASEAASRSPPRLLAVSKLQPPSDVMAAYEAGQRHFGENYAQELVEKAHVLPQDIKWHLIGGLQSNKAKILARTSLTYPAITNLFAVESVDSEKLATSLEKALARPENELGRKYPLHVYLQVNTSNEEGKSGVPPMTSAWDNTTEQPPLLALARTILLQCPHLRLTGLMTIGALSNSQMSRDEHQNPDFEALVATRTHLLNSLRQDKEIQEKTLNTEYWSPAGPVKNVYASLISGDANALELSMGMSADLETAIQYGSAHVRIGSDCFGSRTNNQEAVKVREQDIQRVANVPLVKQVVIHTKNMPWFVSDTCVPDVWSTIEHLLQTKMPDAAPVQAMAARWKKHFAEGRFRVQMPHDAPLGADAGEQSSFWTQMYSYGALVRGALTQPEIAPTLLSELKKSGLVIFKG</sequence>
<reference evidence="12" key="1">
    <citation type="submission" date="2023-03" db="EMBL/GenBank/DDBJ databases">
        <title>Mating type loci evolution in Malassezia.</title>
        <authorList>
            <person name="Coelho M.A."/>
        </authorList>
    </citation>
    <scope>NUCLEOTIDE SEQUENCE</scope>
    <source>
        <strain evidence="12">CBS 7876</strain>
    </source>
</reference>
<comment type="similarity">
    <text evidence="4">Belongs to the damage-control phosphatase family. Sugar phosphate phosphatase III subfamily.</text>
</comment>
<evidence type="ECO:0000313" key="12">
    <source>
        <dbReference type="EMBL" id="WFD03351.1"/>
    </source>
</evidence>
<keyword evidence="9" id="KW-0663">Pyridoxal phosphate</keyword>
<keyword evidence="5" id="KW-0479">Metal-binding</keyword>
<dbReference type="InterPro" id="IPR002791">
    <property type="entry name" value="ARMT1-like_metal-bd"/>
</dbReference>
<name>A0AAF0IWR9_9BASI</name>
<dbReference type="InterPro" id="IPR036075">
    <property type="entry name" value="ARMT-1-like_metal-bd_sf"/>
</dbReference>
<evidence type="ECO:0000256" key="9">
    <source>
        <dbReference type="HAMAP-Rule" id="MF_03225"/>
    </source>
</evidence>
<dbReference type="GO" id="GO:0016791">
    <property type="term" value="F:phosphatase activity"/>
    <property type="evidence" value="ECO:0007669"/>
    <property type="project" value="TreeGrafter"/>
</dbReference>
<dbReference type="NCBIfam" id="TIGR00044">
    <property type="entry name" value="YggS family pyridoxal phosphate-dependent enzyme"/>
    <property type="match status" value="1"/>
</dbReference>
<evidence type="ECO:0000256" key="2">
    <source>
        <dbReference type="ARBA" id="ARBA00001936"/>
    </source>
</evidence>
<feature type="modified residue" description="N6-(pyridoxal phosphate)lysine" evidence="9">
    <location>
        <position position="321"/>
    </location>
</feature>
<comment type="catalytic activity">
    <reaction evidence="1">
        <text>beta-D-fructose 1-phosphate + H2O = D-fructose + phosphate</text>
        <dbReference type="Rhea" id="RHEA:35603"/>
        <dbReference type="ChEBI" id="CHEBI:15377"/>
        <dbReference type="ChEBI" id="CHEBI:37721"/>
        <dbReference type="ChEBI" id="CHEBI:43474"/>
        <dbReference type="ChEBI" id="CHEBI:138881"/>
    </reaction>
</comment>
<dbReference type="Pfam" id="PF01168">
    <property type="entry name" value="Ala_racemase_N"/>
    <property type="match status" value="1"/>
</dbReference>
<comment type="catalytic activity">
    <reaction evidence="8">
        <text>beta-D-fructose 6-phosphate = dihydroxyacetone + D-glyceraldehyde 3-phosphate</text>
        <dbReference type="Rhea" id="RHEA:28002"/>
        <dbReference type="ChEBI" id="CHEBI:16016"/>
        <dbReference type="ChEBI" id="CHEBI:57634"/>
        <dbReference type="ChEBI" id="CHEBI:59776"/>
    </reaction>
</comment>
<evidence type="ECO:0000256" key="7">
    <source>
        <dbReference type="ARBA" id="ARBA00023211"/>
    </source>
</evidence>
<keyword evidence="7" id="KW-0464">Manganese</keyword>
<comment type="cofactor">
    <cofactor evidence="3">
        <name>Ni(2+)</name>
        <dbReference type="ChEBI" id="CHEBI:49786"/>
    </cofactor>
</comment>
<dbReference type="InterPro" id="IPR029066">
    <property type="entry name" value="PLP-binding_barrel"/>
</dbReference>
<evidence type="ECO:0000259" key="11">
    <source>
        <dbReference type="Pfam" id="PF01937"/>
    </source>
</evidence>
<comment type="similarity">
    <text evidence="9">Belongs to the pyridoxal phosphate-binding protein YggS/PROSC family.</text>
</comment>
<evidence type="ECO:0000259" key="10">
    <source>
        <dbReference type="Pfam" id="PF01168"/>
    </source>
</evidence>
<dbReference type="Proteomes" id="UP001214603">
    <property type="component" value="Chromosome 4"/>
</dbReference>
<evidence type="ECO:0000313" key="13">
    <source>
        <dbReference type="Proteomes" id="UP001214603"/>
    </source>
</evidence>
<dbReference type="GO" id="GO:0006974">
    <property type="term" value="P:DNA damage response"/>
    <property type="evidence" value="ECO:0007669"/>
    <property type="project" value="TreeGrafter"/>
</dbReference>
<dbReference type="PANTHER" id="PTHR12260">
    <property type="entry name" value="DAMAGE-CONTROL PHOSPHATASE ARMT1"/>
    <property type="match status" value="1"/>
</dbReference>
<dbReference type="CDD" id="cd06822">
    <property type="entry name" value="PLPDE_III_YBL036c_euk"/>
    <property type="match status" value="1"/>
</dbReference>
<dbReference type="SUPFAM" id="SSF51419">
    <property type="entry name" value="PLP-binding barrel"/>
    <property type="match status" value="1"/>
</dbReference>
<dbReference type="Gene3D" id="3.20.20.10">
    <property type="entry name" value="Alanine racemase"/>
    <property type="match status" value="1"/>
</dbReference>
<feature type="domain" description="Damage-control phosphatase ARMT1-like metal-binding" evidence="11">
    <location>
        <begin position="25"/>
        <end position="280"/>
    </location>
</feature>